<accession>A0A5D0U965</accession>
<keyword evidence="2" id="KW-0560">Oxidoreductase</keyword>
<dbReference type="RefSeq" id="WP_148350934.1">
    <property type="nucleotide sequence ID" value="NZ_JBHSBF010000036.1"/>
</dbReference>
<dbReference type="GO" id="GO:0016616">
    <property type="term" value="F:oxidoreductase activity, acting on the CH-OH group of donors, NAD or NADP as acceptor"/>
    <property type="evidence" value="ECO:0007669"/>
    <property type="project" value="TreeGrafter"/>
</dbReference>
<dbReference type="PRINTS" id="PR00081">
    <property type="entry name" value="GDHRDH"/>
</dbReference>
<dbReference type="PANTHER" id="PTHR42760:SF135">
    <property type="entry name" value="BLL7886 PROTEIN"/>
    <property type="match status" value="1"/>
</dbReference>
<dbReference type="EMBL" id="VSFF01000006">
    <property type="protein sequence ID" value="TYC14544.1"/>
    <property type="molecule type" value="Genomic_DNA"/>
</dbReference>
<dbReference type="InterPro" id="IPR002347">
    <property type="entry name" value="SDR_fam"/>
</dbReference>
<dbReference type="InterPro" id="IPR036291">
    <property type="entry name" value="NAD(P)-bd_dom_sf"/>
</dbReference>
<dbReference type="PRINTS" id="PR00080">
    <property type="entry name" value="SDRFAMILY"/>
</dbReference>
<dbReference type="Gene3D" id="3.40.50.720">
    <property type="entry name" value="NAD(P)-binding Rossmann-like Domain"/>
    <property type="match status" value="1"/>
</dbReference>
<name>A0A5D0U965_9ACTN</name>
<keyword evidence="4" id="KW-1185">Reference proteome</keyword>
<dbReference type="GO" id="GO:0030497">
    <property type="term" value="P:fatty acid elongation"/>
    <property type="evidence" value="ECO:0007669"/>
    <property type="project" value="TreeGrafter"/>
</dbReference>
<gene>
    <name evidence="3" type="ORF">FXF65_17010</name>
</gene>
<comment type="caution">
    <text evidence="3">The sequence shown here is derived from an EMBL/GenBank/DDBJ whole genome shotgun (WGS) entry which is preliminary data.</text>
</comment>
<dbReference type="AlphaFoldDB" id="A0A5D0U965"/>
<organism evidence="3 4">
    <name type="scientific">Actinomadura syzygii</name>
    <dbReference type="NCBI Taxonomy" id="1427538"/>
    <lineage>
        <taxon>Bacteria</taxon>
        <taxon>Bacillati</taxon>
        <taxon>Actinomycetota</taxon>
        <taxon>Actinomycetes</taxon>
        <taxon>Streptosporangiales</taxon>
        <taxon>Thermomonosporaceae</taxon>
        <taxon>Actinomadura</taxon>
    </lineage>
</organism>
<reference evidence="3 4" key="1">
    <citation type="submission" date="2019-08" db="EMBL/GenBank/DDBJ databases">
        <title>Actinomadura sp. nov. CYP1-5 isolated from mountain soil.</title>
        <authorList>
            <person name="Songsumanus A."/>
            <person name="Kuncharoen N."/>
            <person name="Kudo T."/>
            <person name="Yuki M."/>
            <person name="Igarashi Y."/>
            <person name="Tanasupawat S."/>
        </authorList>
    </citation>
    <scope>NUCLEOTIDE SEQUENCE [LARGE SCALE GENOMIC DNA]</scope>
    <source>
        <strain evidence="3 4">GKU157</strain>
    </source>
</reference>
<dbReference type="Pfam" id="PF13561">
    <property type="entry name" value="adh_short_C2"/>
    <property type="match status" value="1"/>
</dbReference>
<evidence type="ECO:0000256" key="1">
    <source>
        <dbReference type="ARBA" id="ARBA00006484"/>
    </source>
</evidence>
<sequence length="258" mass="26762">MVRSAELFDLSGQVALVVGAASGGLGERAARALADAGATVAAADLPSRAADLAATARDRDVSTHEIDVTDETSVTAAVDGVVAAHGRLDIVVNAAGVMLRKPYDETTVDEFEHVVRVNLTGTWLVGREAGKALTRQGSGGRIVNLTTVYAERVGPVPESAYYSSKAGVVNVTRALAAELGPHGVNVNCLAPGVFYPTQMTAALGAQPDRLKWFGERTMLGRLGDPDADFAGPLLLLASPAAAYMTGQVVYVDGGWSAW</sequence>
<dbReference type="PANTHER" id="PTHR42760">
    <property type="entry name" value="SHORT-CHAIN DEHYDROGENASES/REDUCTASES FAMILY MEMBER"/>
    <property type="match status" value="1"/>
</dbReference>
<dbReference type="OrthoDB" id="286404at2"/>
<proteinExistence type="inferred from homology"/>
<dbReference type="Proteomes" id="UP000322634">
    <property type="component" value="Unassembled WGS sequence"/>
</dbReference>
<protein>
    <submittedName>
        <fullName evidence="3">SDR family oxidoreductase</fullName>
    </submittedName>
</protein>
<dbReference type="FunFam" id="3.40.50.720:FF:000084">
    <property type="entry name" value="Short-chain dehydrogenase reductase"/>
    <property type="match status" value="1"/>
</dbReference>
<evidence type="ECO:0000256" key="2">
    <source>
        <dbReference type="ARBA" id="ARBA00023002"/>
    </source>
</evidence>
<evidence type="ECO:0000313" key="4">
    <source>
        <dbReference type="Proteomes" id="UP000322634"/>
    </source>
</evidence>
<evidence type="ECO:0000313" key="3">
    <source>
        <dbReference type="EMBL" id="TYC14544.1"/>
    </source>
</evidence>
<dbReference type="SUPFAM" id="SSF51735">
    <property type="entry name" value="NAD(P)-binding Rossmann-fold domains"/>
    <property type="match status" value="1"/>
</dbReference>
<comment type="similarity">
    <text evidence="1">Belongs to the short-chain dehydrogenases/reductases (SDR) family.</text>
</comment>